<dbReference type="EMBL" id="JAYMYQ010000004">
    <property type="protein sequence ID" value="KAK7337315.1"/>
    <property type="molecule type" value="Genomic_DNA"/>
</dbReference>
<name>A0AAN9LJR1_CANGL</name>
<accession>A0AAN9LJR1</accession>
<evidence type="ECO:0000313" key="2">
    <source>
        <dbReference type="Proteomes" id="UP001367508"/>
    </source>
</evidence>
<sequence length="143" mass="16096">MMGEQQNHTDVCDVNEDRERVVNVAMLLTVAVGFNCLSCRVIQSCGSWTRGYELCMIHGRRIIGCSHIIKARDPCHVIRRYLVNTLDILRGATRVQYSRSKVPEDFRNVRKSQPLKSGVARSLAPSLSCSGSCFLNCIFSLIF</sequence>
<dbReference type="Proteomes" id="UP001367508">
    <property type="component" value="Unassembled WGS sequence"/>
</dbReference>
<evidence type="ECO:0000313" key="1">
    <source>
        <dbReference type="EMBL" id="KAK7337315.1"/>
    </source>
</evidence>
<keyword evidence="2" id="KW-1185">Reference proteome</keyword>
<reference evidence="1 2" key="1">
    <citation type="submission" date="2024-01" db="EMBL/GenBank/DDBJ databases">
        <title>The genomes of 5 underutilized Papilionoideae crops provide insights into root nodulation and disease resistanc.</title>
        <authorList>
            <person name="Jiang F."/>
        </authorList>
    </citation>
    <scope>NUCLEOTIDE SEQUENCE [LARGE SCALE GENOMIC DNA]</scope>
    <source>
        <strain evidence="1">LVBAO_FW01</strain>
        <tissue evidence="1">Leaves</tissue>
    </source>
</reference>
<protein>
    <submittedName>
        <fullName evidence="1">Uncharacterized protein</fullName>
    </submittedName>
</protein>
<gene>
    <name evidence="1" type="ORF">VNO77_17881</name>
</gene>
<comment type="caution">
    <text evidence="1">The sequence shown here is derived from an EMBL/GenBank/DDBJ whole genome shotgun (WGS) entry which is preliminary data.</text>
</comment>
<proteinExistence type="predicted"/>
<dbReference type="AlphaFoldDB" id="A0AAN9LJR1"/>
<organism evidence="1 2">
    <name type="scientific">Canavalia gladiata</name>
    <name type="common">Sword bean</name>
    <name type="synonym">Dolichos gladiatus</name>
    <dbReference type="NCBI Taxonomy" id="3824"/>
    <lineage>
        <taxon>Eukaryota</taxon>
        <taxon>Viridiplantae</taxon>
        <taxon>Streptophyta</taxon>
        <taxon>Embryophyta</taxon>
        <taxon>Tracheophyta</taxon>
        <taxon>Spermatophyta</taxon>
        <taxon>Magnoliopsida</taxon>
        <taxon>eudicotyledons</taxon>
        <taxon>Gunneridae</taxon>
        <taxon>Pentapetalae</taxon>
        <taxon>rosids</taxon>
        <taxon>fabids</taxon>
        <taxon>Fabales</taxon>
        <taxon>Fabaceae</taxon>
        <taxon>Papilionoideae</taxon>
        <taxon>50 kb inversion clade</taxon>
        <taxon>NPAAA clade</taxon>
        <taxon>indigoferoid/millettioid clade</taxon>
        <taxon>Phaseoleae</taxon>
        <taxon>Canavalia</taxon>
    </lineage>
</organism>